<name>A0ABZ0UV68_9RICK</name>
<comment type="subcellular location">
    <subcellularLocation>
        <location evidence="1">Cytoplasm</location>
    </subcellularLocation>
</comment>
<feature type="compositionally biased region" description="Basic and acidic residues" evidence="6">
    <location>
        <begin position="531"/>
        <end position="554"/>
    </location>
</feature>
<evidence type="ECO:0000256" key="6">
    <source>
        <dbReference type="SAM" id="MobiDB-lite"/>
    </source>
</evidence>
<reference evidence="7 8" key="1">
    <citation type="submission" date="2022-10" db="EMBL/GenBank/DDBJ databases">
        <title>Host association and intracellularity evolved multiple times independently in the Rickettsiales.</title>
        <authorList>
            <person name="Castelli M."/>
            <person name="Nardi T."/>
            <person name="Gammuto L."/>
            <person name="Bellinzona G."/>
            <person name="Sabaneyeva E."/>
            <person name="Potekhin A."/>
            <person name="Serra V."/>
            <person name="Petroni G."/>
            <person name="Sassera D."/>
        </authorList>
    </citation>
    <scope>NUCLEOTIDE SEQUENCE [LARGE SCALE GENOMIC DNA]</scope>
    <source>
        <strain evidence="7 8">Kr 154-4</strain>
    </source>
</reference>
<feature type="compositionally biased region" description="Polar residues" evidence="6">
    <location>
        <begin position="59"/>
        <end position="69"/>
    </location>
</feature>
<dbReference type="EMBL" id="CP112932">
    <property type="protein sequence ID" value="WPY00819.1"/>
    <property type="molecule type" value="Genomic_DNA"/>
</dbReference>
<sequence>MSKEEDSSIEPPKQTTELNKEEAQLSVKEETVVQNKETDLQVKDKEVESGLQTKLEPEQQIQPQKTAQDSIGFEDKEFDTITKEIRDQVISKQLGLLQNALSEQAENEEQKAQIKKLSQLELSQFLQDEKNKDSINKALADPKLNAALNNAEVEGYGQFHNKFKDKFQDLQWGPGSNESTRSKEVKNKDGQSLCTLTETMVKEPTTVTLADGSTKEVSGYRKVDFPKELTGEGPLHLSMAVKGADGKNIAEDKAVYFSAHYDKQGKLTEVSTPMPVKFMGKGDDAIGYIERDGNIYTLPVTQGKYKEMMKEVAKNQGMGMDLSQTLDVPVKTNELAEKLGVNAELQTTPKNLEIEAANQKLALGDKSLADSLGLGTVLQEKSDKEIKSPELEQSKESKNLELTAEEKILKEKSDLAQKLGMDTVLQVESTDLTVEAKQKLALDGKKQEPALEGQEDKEKANQDKTKVDDPTKEEKAGFQGLQSKKEAIESLKKTDVDNEVVQAATKSEIKATDPKDKEPKREDPVVELQQDVEKKLEEVEKKKQQEKKEAEKSTEGIAANIPEKQTGSIDAEKRLQDTQKRLIVDKQSHEAKEQIDIRMSNDAKLIATGAQKNLESQQQGPIKESIGTIKPDSTPSKGATQSKDTGIQNR</sequence>
<accession>A0ABZ0UV68</accession>
<feature type="region of interest" description="Disordered" evidence="6">
    <location>
        <begin position="1"/>
        <end position="73"/>
    </location>
</feature>
<evidence type="ECO:0000313" key="8">
    <source>
        <dbReference type="Proteomes" id="UP001326613"/>
    </source>
</evidence>
<feature type="compositionally biased region" description="Basic and acidic residues" evidence="6">
    <location>
        <begin position="18"/>
        <end position="48"/>
    </location>
</feature>
<protein>
    <recommendedName>
        <fullName evidence="2">Antigenic heat-stable 120 kDa protein</fullName>
    </recommendedName>
    <alternativeName>
        <fullName evidence="4">120 kDa antigen</fullName>
    </alternativeName>
    <alternativeName>
        <fullName evidence="5">Protein PS 120</fullName>
    </alternativeName>
</protein>
<evidence type="ECO:0000256" key="2">
    <source>
        <dbReference type="ARBA" id="ARBA00019563"/>
    </source>
</evidence>
<dbReference type="Proteomes" id="UP001326613">
    <property type="component" value="Chromosome"/>
</dbReference>
<feature type="region of interest" description="Disordered" evidence="6">
    <location>
        <begin position="608"/>
        <end position="650"/>
    </location>
</feature>
<proteinExistence type="predicted"/>
<keyword evidence="8" id="KW-1185">Reference proteome</keyword>
<dbReference type="Pfam" id="PF12574">
    <property type="entry name" value="120_Rick_ant"/>
    <property type="match status" value="1"/>
</dbReference>
<gene>
    <name evidence="7" type="ORF">Trichorick_00707</name>
</gene>
<feature type="compositionally biased region" description="Basic and acidic residues" evidence="6">
    <location>
        <begin position="507"/>
        <end position="524"/>
    </location>
</feature>
<evidence type="ECO:0000313" key="7">
    <source>
        <dbReference type="EMBL" id="WPY00819.1"/>
    </source>
</evidence>
<evidence type="ECO:0000256" key="1">
    <source>
        <dbReference type="ARBA" id="ARBA00004496"/>
    </source>
</evidence>
<evidence type="ECO:0000256" key="3">
    <source>
        <dbReference type="ARBA" id="ARBA00022490"/>
    </source>
</evidence>
<feature type="compositionally biased region" description="Polar residues" evidence="6">
    <location>
        <begin position="631"/>
        <end position="650"/>
    </location>
</feature>
<feature type="region of interest" description="Disordered" evidence="6">
    <location>
        <begin position="439"/>
        <end position="573"/>
    </location>
</feature>
<feature type="compositionally biased region" description="Basic and acidic residues" evidence="6">
    <location>
        <begin position="439"/>
        <end position="476"/>
    </location>
</feature>
<feature type="compositionally biased region" description="Polar residues" evidence="6">
    <location>
        <begin position="610"/>
        <end position="620"/>
    </location>
</feature>
<keyword evidence="3" id="KW-0963">Cytoplasm</keyword>
<evidence type="ECO:0000256" key="5">
    <source>
        <dbReference type="ARBA" id="ARBA00032482"/>
    </source>
</evidence>
<feature type="compositionally biased region" description="Basic and acidic residues" evidence="6">
    <location>
        <begin position="483"/>
        <end position="496"/>
    </location>
</feature>
<dbReference type="InterPro" id="IPR020954">
    <property type="entry name" value="Rickettsia_antigen_120kDa"/>
</dbReference>
<dbReference type="RefSeq" id="WP_323737651.1">
    <property type="nucleotide sequence ID" value="NZ_CP112932.1"/>
</dbReference>
<organism evidence="7 8">
    <name type="scientific">Candidatus Trichorickettsia mobilis</name>
    <dbReference type="NCBI Taxonomy" id="1346319"/>
    <lineage>
        <taxon>Bacteria</taxon>
        <taxon>Pseudomonadati</taxon>
        <taxon>Pseudomonadota</taxon>
        <taxon>Alphaproteobacteria</taxon>
        <taxon>Rickettsiales</taxon>
        <taxon>Rickettsiaceae</taxon>
        <taxon>Rickettsieae</taxon>
        <taxon>Candidatus Trichorickettsia</taxon>
    </lineage>
</organism>
<evidence type="ECO:0000256" key="4">
    <source>
        <dbReference type="ARBA" id="ARBA00030482"/>
    </source>
</evidence>